<dbReference type="EMBL" id="CAMAPE010000011">
    <property type="protein sequence ID" value="CAH9079906.1"/>
    <property type="molecule type" value="Genomic_DNA"/>
</dbReference>
<feature type="compositionally biased region" description="Acidic residues" evidence="1">
    <location>
        <begin position="135"/>
        <end position="149"/>
    </location>
</feature>
<feature type="region of interest" description="Disordered" evidence="1">
    <location>
        <begin position="99"/>
        <end position="158"/>
    </location>
</feature>
<sequence>MEVVPPRDDSPDSPLDAAVNLDGDRDGADILVLTEIGAVERRDGDVVPGNKRRPEVRVLVALVNGRDDGVVGDLLVMVGGVDVEVVVVDSDAAVGVVGGDGDLDGGGEDVGGGDVVVEDGGVLEDEVGLPGLENGPDEEDEEEDDEDETGQTAAQSLD</sequence>
<name>A0A9P0YYU6_CUSEU</name>
<feature type="compositionally biased region" description="Basic and acidic residues" evidence="1">
    <location>
        <begin position="1"/>
        <end position="10"/>
    </location>
</feature>
<evidence type="ECO:0000256" key="1">
    <source>
        <dbReference type="SAM" id="MobiDB-lite"/>
    </source>
</evidence>
<dbReference type="OrthoDB" id="914206at2759"/>
<feature type="region of interest" description="Disordered" evidence="1">
    <location>
        <begin position="1"/>
        <end position="22"/>
    </location>
</feature>
<evidence type="ECO:0000313" key="3">
    <source>
        <dbReference type="Proteomes" id="UP001152484"/>
    </source>
</evidence>
<organism evidence="2 3">
    <name type="scientific">Cuscuta europaea</name>
    <name type="common">European dodder</name>
    <dbReference type="NCBI Taxonomy" id="41803"/>
    <lineage>
        <taxon>Eukaryota</taxon>
        <taxon>Viridiplantae</taxon>
        <taxon>Streptophyta</taxon>
        <taxon>Embryophyta</taxon>
        <taxon>Tracheophyta</taxon>
        <taxon>Spermatophyta</taxon>
        <taxon>Magnoliopsida</taxon>
        <taxon>eudicotyledons</taxon>
        <taxon>Gunneridae</taxon>
        <taxon>Pentapetalae</taxon>
        <taxon>asterids</taxon>
        <taxon>lamiids</taxon>
        <taxon>Solanales</taxon>
        <taxon>Convolvulaceae</taxon>
        <taxon>Cuscuteae</taxon>
        <taxon>Cuscuta</taxon>
        <taxon>Cuscuta subgen. Cuscuta</taxon>
    </lineage>
</organism>
<accession>A0A9P0YYU6</accession>
<proteinExistence type="predicted"/>
<protein>
    <submittedName>
        <fullName evidence="2">Uncharacterized protein</fullName>
    </submittedName>
</protein>
<keyword evidence="3" id="KW-1185">Reference proteome</keyword>
<evidence type="ECO:0000313" key="2">
    <source>
        <dbReference type="EMBL" id="CAH9079906.1"/>
    </source>
</evidence>
<gene>
    <name evidence="2" type="ORF">CEURO_LOCUS7310</name>
</gene>
<reference evidence="2" key="1">
    <citation type="submission" date="2022-07" db="EMBL/GenBank/DDBJ databases">
        <authorList>
            <person name="Macas J."/>
            <person name="Novak P."/>
            <person name="Neumann P."/>
        </authorList>
    </citation>
    <scope>NUCLEOTIDE SEQUENCE</scope>
</reference>
<dbReference type="AlphaFoldDB" id="A0A9P0YYU6"/>
<comment type="caution">
    <text evidence="2">The sequence shown here is derived from an EMBL/GenBank/DDBJ whole genome shotgun (WGS) entry which is preliminary data.</text>
</comment>
<dbReference type="Proteomes" id="UP001152484">
    <property type="component" value="Unassembled WGS sequence"/>
</dbReference>